<dbReference type="InterPro" id="IPR000160">
    <property type="entry name" value="GGDEF_dom"/>
</dbReference>
<evidence type="ECO:0000259" key="1">
    <source>
        <dbReference type="PROSITE" id="PS50883"/>
    </source>
</evidence>
<dbReference type="InterPro" id="IPR035919">
    <property type="entry name" value="EAL_sf"/>
</dbReference>
<evidence type="ECO:0000259" key="2">
    <source>
        <dbReference type="PROSITE" id="PS50887"/>
    </source>
</evidence>
<feature type="domain" description="EAL" evidence="1">
    <location>
        <begin position="605"/>
        <end position="859"/>
    </location>
</feature>
<evidence type="ECO:0000313" key="3">
    <source>
        <dbReference type="EMBL" id="GLQ95404.1"/>
    </source>
</evidence>
<reference evidence="4" key="1">
    <citation type="journal article" date="2019" name="Int. J. Syst. Evol. Microbiol.">
        <title>The Global Catalogue of Microorganisms (GCM) 10K type strain sequencing project: providing services to taxonomists for standard genome sequencing and annotation.</title>
        <authorList>
            <consortium name="The Broad Institute Genomics Platform"/>
            <consortium name="The Broad Institute Genome Sequencing Center for Infectious Disease"/>
            <person name="Wu L."/>
            <person name="Ma J."/>
        </authorList>
    </citation>
    <scope>NUCLEOTIDE SEQUENCE [LARGE SCALE GENOMIC DNA]</scope>
    <source>
        <strain evidence="4">NBRC 111980</strain>
    </source>
</reference>
<dbReference type="EMBL" id="BSOB01000061">
    <property type="protein sequence ID" value="GLQ95404.1"/>
    <property type="molecule type" value="Genomic_DNA"/>
</dbReference>
<sequence length="872" mass="96337">MAAVSVTTFQAGILLVASQRELRRELFDVLDREGHPTIHSARDTTHAAILLEGREPLALIVVVFEGDGRASSTLCEQLRLLPPCADVPIIAVLVDDATIRPTQLPSAIGSWVYASQIGTELIARWQQLHSGKRMPVAEATTSASPVVPLVAPSASSASDYHYRFVFEENEGDWLIVDPAAERVVEANPAYIRHSGLANSLLVGTPLPEVLIFESVSLEKALFDADRSWLPCRRKSIRGHDTGEANVRRMRQNGRDMAALQFRSASASVRPGAALAVLARLFSGTHDEAIVPETARLLLDEMDLDYIAVWSARPEESSVPVQIVQRWRGEEQVWPGPQLQSSLRLVLSGRALIHPNDARRLADVDPLIGLLGLRGFVGLPLLDERRSVLGALLAGSRHPFSEPSIVEPVLHCTAAHFAHMLELRRTREQGRAEGLLDALTGLPNRLLFNDRLDTIIREANRTGETFAVLFVDLDRFKFINDTLGHAVGDQVLVAVTQRLRSSVRASDTVARYAGDEFTIVLRHIVKTDDVLRVAEKIVQLMDAPLHLEDGPELQVTASIGVSFFPEDALDAETLLKHADEAMYAAKSAGRNNYRVYDVSPAQEQQNAALKARLRHAEGNGELRVFYQPQVNAQTEDIVGMEALLRWEHPELGNIGPGFFIPLAEETGLIVSIGEWVLRTACKQAKEWEDRFGLRLRLGVNLSAVQLMQPDLPEIVAAVLEETELDPGLLELEVTESISIKAAPNLMENMQRLHKLGCHIAIDDFGTGAASLDYLRKLPADRIKIDQSFVRNIGVDPDDEAIVRATIEMAHRLKRGVVAEGVEIEQHLQFLRANHCDELQGYLFCRPLPHPTFERLLGERERLLSGQGLSAVTA</sequence>
<comment type="caution">
    <text evidence="3">The sequence shown here is derived from an EMBL/GenBank/DDBJ whole genome shotgun (WGS) entry which is preliminary data.</text>
</comment>
<dbReference type="InterPro" id="IPR001633">
    <property type="entry name" value="EAL_dom"/>
</dbReference>
<evidence type="ECO:0000313" key="4">
    <source>
        <dbReference type="Proteomes" id="UP001156670"/>
    </source>
</evidence>
<dbReference type="Pfam" id="PF00563">
    <property type="entry name" value="EAL"/>
    <property type="match status" value="1"/>
</dbReference>
<feature type="domain" description="GGDEF" evidence="2">
    <location>
        <begin position="463"/>
        <end position="597"/>
    </location>
</feature>
<dbReference type="SUPFAM" id="SSF141868">
    <property type="entry name" value="EAL domain-like"/>
    <property type="match status" value="1"/>
</dbReference>
<dbReference type="Gene3D" id="3.30.70.270">
    <property type="match status" value="1"/>
</dbReference>
<dbReference type="InterPro" id="IPR043128">
    <property type="entry name" value="Rev_trsase/Diguanyl_cyclase"/>
</dbReference>
<dbReference type="PROSITE" id="PS50887">
    <property type="entry name" value="GGDEF"/>
    <property type="match status" value="1"/>
</dbReference>
<dbReference type="PANTHER" id="PTHR44757:SF2">
    <property type="entry name" value="BIOFILM ARCHITECTURE MAINTENANCE PROTEIN MBAA"/>
    <property type="match status" value="1"/>
</dbReference>
<proteinExistence type="predicted"/>
<dbReference type="NCBIfam" id="TIGR00254">
    <property type="entry name" value="GGDEF"/>
    <property type="match status" value="1"/>
</dbReference>
<dbReference type="Gene3D" id="3.20.20.450">
    <property type="entry name" value="EAL domain"/>
    <property type="match status" value="1"/>
</dbReference>
<dbReference type="Pfam" id="PF00990">
    <property type="entry name" value="GGDEF"/>
    <property type="match status" value="1"/>
</dbReference>
<dbReference type="InterPro" id="IPR029787">
    <property type="entry name" value="Nucleotide_cyclase"/>
</dbReference>
<evidence type="ECO:0008006" key="5">
    <source>
        <dbReference type="Google" id="ProtNLM"/>
    </source>
</evidence>
<dbReference type="SMART" id="SM00052">
    <property type="entry name" value="EAL"/>
    <property type="match status" value="1"/>
</dbReference>
<accession>A0ABQ5XZ78</accession>
<dbReference type="Proteomes" id="UP001156670">
    <property type="component" value="Unassembled WGS sequence"/>
</dbReference>
<dbReference type="CDD" id="cd01948">
    <property type="entry name" value="EAL"/>
    <property type="match status" value="1"/>
</dbReference>
<dbReference type="CDD" id="cd01949">
    <property type="entry name" value="GGDEF"/>
    <property type="match status" value="1"/>
</dbReference>
<dbReference type="SUPFAM" id="SSF55073">
    <property type="entry name" value="Nucleotide cyclase"/>
    <property type="match status" value="1"/>
</dbReference>
<dbReference type="PANTHER" id="PTHR44757">
    <property type="entry name" value="DIGUANYLATE CYCLASE DGCP"/>
    <property type="match status" value="1"/>
</dbReference>
<gene>
    <name evidence="3" type="ORF">GCM10007901_43590</name>
</gene>
<dbReference type="InterPro" id="IPR052155">
    <property type="entry name" value="Biofilm_reg_signaling"/>
</dbReference>
<protein>
    <recommendedName>
        <fullName evidence="5">EAL domain-containing protein</fullName>
    </recommendedName>
</protein>
<dbReference type="PROSITE" id="PS50883">
    <property type="entry name" value="EAL"/>
    <property type="match status" value="1"/>
</dbReference>
<keyword evidence="4" id="KW-1185">Reference proteome</keyword>
<dbReference type="SUPFAM" id="SSF55781">
    <property type="entry name" value="GAF domain-like"/>
    <property type="match status" value="1"/>
</dbReference>
<organism evidence="3 4">
    <name type="scientific">Dyella acidisoli</name>
    <dbReference type="NCBI Taxonomy" id="1867834"/>
    <lineage>
        <taxon>Bacteria</taxon>
        <taxon>Pseudomonadati</taxon>
        <taxon>Pseudomonadota</taxon>
        <taxon>Gammaproteobacteria</taxon>
        <taxon>Lysobacterales</taxon>
        <taxon>Rhodanobacteraceae</taxon>
        <taxon>Dyella</taxon>
    </lineage>
</organism>
<dbReference type="SMART" id="SM00267">
    <property type="entry name" value="GGDEF"/>
    <property type="match status" value="1"/>
</dbReference>
<name>A0ABQ5XZ78_9GAMM</name>